<evidence type="ECO:0000256" key="1">
    <source>
        <dbReference type="ARBA" id="ARBA00023152"/>
    </source>
</evidence>
<keyword evidence="6" id="KW-1185">Reference proteome</keyword>
<feature type="binding site" evidence="4">
    <location>
        <begin position="16"/>
        <end position="23"/>
    </location>
    <ligand>
        <name>substrate</name>
    </ligand>
</feature>
<sequence>MQIEESHRLPILILFRHGQTDYNAQKRFQGQINCSLNPNGIEQAHKTAEHITELLKLLLTKNSNSKIIECLTSDLQRSKETSQTVSKLIEKNLNIKLSFIETVSLREYHSGELTNYTIDEYSEKYPKVIEEYFKSYKEDPWNTKFPGKEAESWHMVSKRISKNLKKLNDNFISFEKEQNKLSKKLIENTSNNIYIWSTHGGIIRNLLHLMSIDQNNEIQSYGNGDVLLLRPVMNYKNINKFNENKDTDNPAAIYPLEQAKFHEFYVVWEILNHLKVGDSVTALTDLQSHIK</sequence>
<proteinExistence type="predicted"/>
<dbReference type="CDD" id="cd07067">
    <property type="entry name" value="HP_PGM_like"/>
    <property type="match status" value="1"/>
</dbReference>
<dbReference type="PANTHER" id="PTHR48100:SF1">
    <property type="entry name" value="HISTIDINE PHOSPHATASE FAMILY PROTEIN-RELATED"/>
    <property type="match status" value="1"/>
</dbReference>
<dbReference type="OrthoDB" id="5291958at2"/>
<dbReference type="Gene3D" id="3.40.50.1240">
    <property type="entry name" value="Phosphoglycerate mutase-like"/>
    <property type="match status" value="1"/>
</dbReference>
<evidence type="ECO:0000313" key="6">
    <source>
        <dbReference type="Proteomes" id="UP000437748"/>
    </source>
</evidence>
<gene>
    <name evidence="5" type="ORF">GCL60_01825</name>
</gene>
<dbReference type="InterPro" id="IPR029033">
    <property type="entry name" value="His_PPase_superfam"/>
</dbReference>
<feature type="active site" description="Tele-phosphohistidine intermediate" evidence="3">
    <location>
        <position position="17"/>
    </location>
</feature>
<dbReference type="EMBL" id="WFLM01000001">
    <property type="protein sequence ID" value="KAB8040687.1"/>
    <property type="molecule type" value="Genomic_DNA"/>
</dbReference>
<name>A0A6N6VY51_9BACT</name>
<evidence type="ECO:0000256" key="3">
    <source>
        <dbReference type="PIRSR" id="PIRSR613078-1"/>
    </source>
</evidence>
<dbReference type="InterPro" id="IPR001345">
    <property type="entry name" value="PG/BPGM_mutase_AS"/>
</dbReference>
<dbReference type="PANTHER" id="PTHR48100">
    <property type="entry name" value="BROAD-SPECIFICITY PHOSPHATASE YOR283W-RELATED"/>
    <property type="match status" value="1"/>
</dbReference>
<dbReference type="InterPro" id="IPR013078">
    <property type="entry name" value="His_Pase_superF_clade-1"/>
</dbReference>
<dbReference type="PROSITE" id="PS00175">
    <property type="entry name" value="PG_MUTASE"/>
    <property type="match status" value="1"/>
</dbReference>
<evidence type="ECO:0000256" key="2">
    <source>
        <dbReference type="ARBA" id="ARBA00023235"/>
    </source>
</evidence>
<reference evidence="5 6" key="1">
    <citation type="submission" date="2019-10" db="EMBL/GenBank/DDBJ databases">
        <title>New species of Slilvanegrellaceae.</title>
        <authorList>
            <person name="Pitt A."/>
            <person name="Hahn M.W."/>
        </authorList>
    </citation>
    <scope>NUCLEOTIDE SEQUENCE [LARGE SCALE GENOMIC DNA]</scope>
    <source>
        <strain evidence="5 6">SP-Ram-0.45-NSY-1</strain>
    </source>
</reference>
<dbReference type="Pfam" id="PF00300">
    <property type="entry name" value="His_Phos_1"/>
    <property type="match status" value="1"/>
</dbReference>
<dbReference type="SUPFAM" id="SSF53254">
    <property type="entry name" value="Phosphoglycerate mutase-like"/>
    <property type="match status" value="1"/>
</dbReference>
<evidence type="ECO:0000256" key="4">
    <source>
        <dbReference type="PIRSR" id="PIRSR613078-2"/>
    </source>
</evidence>
<protein>
    <recommendedName>
        <fullName evidence="7">Histidine phosphatase family protein</fullName>
    </recommendedName>
</protein>
<dbReference type="RefSeq" id="WP_153418203.1">
    <property type="nucleotide sequence ID" value="NZ_WFLM01000001.1"/>
</dbReference>
<dbReference type="InterPro" id="IPR050275">
    <property type="entry name" value="PGM_Phosphatase"/>
</dbReference>
<dbReference type="SMART" id="SM00855">
    <property type="entry name" value="PGAM"/>
    <property type="match status" value="1"/>
</dbReference>
<dbReference type="Proteomes" id="UP000437748">
    <property type="component" value="Unassembled WGS sequence"/>
</dbReference>
<organism evidence="5 6">
    <name type="scientific">Silvanigrella paludirubra</name>
    <dbReference type="NCBI Taxonomy" id="2499159"/>
    <lineage>
        <taxon>Bacteria</taxon>
        <taxon>Pseudomonadati</taxon>
        <taxon>Bdellovibrionota</taxon>
        <taxon>Oligoflexia</taxon>
        <taxon>Silvanigrellales</taxon>
        <taxon>Silvanigrellaceae</taxon>
        <taxon>Silvanigrella</taxon>
    </lineage>
</organism>
<feature type="active site" description="Proton donor/acceptor" evidence="3">
    <location>
        <position position="107"/>
    </location>
</feature>
<evidence type="ECO:0000313" key="5">
    <source>
        <dbReference type="EMBL" id="KAB8040687.1"/>
    </source>
</evidence>
<evidence type="ECO:0008006" key="7">
    <source>
        <dbReference type="Google" id="ProtNLM"/>
    </source>
</evidence>
<keyword evidence="2" id="KW-0413">Isomerase</keyword>
<keyword evidence="1" id="KW-0324">Glycolysis</keyword>
<comment type="caution">
    <text evidence="5">The sequence shown here is derived from an EMBL/GenBank/DDBJ whole genome shotgun (WGS) entry which is preliminary data.</text>
</comment>
<dbReference type="AlphaFoldDB" id="A0A6N6VY51"/>
<feature type="binding site" evidence="4">
    <location>
        <position position="77"/>
    </location>
    <ligand>
        <name>substrate</name>
    </ligand>
</feature>
<accession>A0A6N6VY51</accession>
<dbReference type="GO" id="GO:0016791">
    <property type="term" value="F:phosphatase activity"/>
    <property type="evidence" value="ECO:0007669"/>
    <property type="project" value="TreeGrafter"/>
</dbReference>
<dbReference type="GO" id="GO:0005737">
    <property type="term" value="C:cytoplasm"/>
    <property type="evidence" value="ECO:0007669"/>
    <property type="project" value="TreeGrafter"/>
</dbReference>